<evidence type="ECO:0000256" key="6">
    <source>
        <dbReference type="SAM" id="SignalP"/>
    </source>
</evidence>
<dbReference type="GO" id="GO:0031994">
    <property type="term" value="F:insulin-like growth factor I binding"/>
    <property type="evidence" value="ECO:0007669"/>
    <property type="project" value="TreeGrafter"/>
</dbReference>
<evidence type="ECO:0000256" key="5">
    <source>
        <dbReference type="PROSITE-ProRule" id="PRU00500"/>
    </source>
</evidence>
<dbReference type="AlphaFoldDB" id="A0A9Q0DQ53"/>
<keyword evidence="10" id="KW-1185">Reference proteome</keyword>
<dbReference type="PANTHER" id="PTHR11551">
    <property type="entry name" value="INSULIN-LIKE GROWTH FACTOR BINDING PROTEIN"/>
    <property type="match status" value="1"/>
</dbReference>
<proteinExistence type="predicted"/>
<dbReference type="InterPro" id="IPR017891">
    <property type="entry name" value="Insulin_GF-bd_Cys-rich_CS"/>
</dbReference>
<evidence type="ECO:0008006" key="11">
    <source>
        <dbReference type="Google" id="ProtNLM"/>
    </source>
</evidence>
<comment type="caution">
    <text evidence="9">The sequence shown here is derived from an EMBL/GenBank/DDBJ whole genome shotgun (WGS) entry which is preliminary data.</text>
</comment>
<comment type="caution">
    <text evidence="5">Lacks conserved residue(s) required for the propagation of feature annotation.</text>
</comment>
<evidence type="ECO:0000313" key="9">
    <source>
        <dbReference type="EMBL" id="KAJ3592372.1"/>
    </source>
</evidence>
<dbReference type="InterPro" id="IPR009030">
    <property type="entry name" value="Growth_fac_rcpt_cys_sf"/>
</dbReference>
<dbReference type="PROSITE" id="PS51162">
    <property type="entry name" value="THYROGLOBULIN_1_2"/>
    <property type="match status" value="1"/>
</dbReference>
<dbReference type="Proteomes" id="UP001148018">
    <property type="component" value="Unassembled WGS sequence"/>
</dbReference>
<organism evidence="9 10">
    <name type="scientific">Muraenolepis orangiensis</name>
    <name type="common">Patagonian moray cod</name>
    <dbReference type="NCBI Taxonomy" id="630683"/>
    <lineage>
        <taxon>Eukaryota</taxon>
        <taxon>Metazoa</taxon>
        <taxon>Chordata</taxon>
        <taxon>Craniata</taxon>
        <taxon>Vertebrata</taxon>
        <taxon>Euteleostomi</taxon>
        <taxon>Actinopterygii</taxon>
        <taxon>Neopterygii</taxon>
        <taxon>Teleostei</taxon>
        <taxon>Neoteleostei</taxon>
        <taxon>Acanthomorphata</taxon>
        <taxon>Zeiogadaria</taxon>
        <taxon>Gadariae</taxon>
        <taxon>Gadiformes</taxon>
        <taxon>Muraenolepidoidei</taxon>
        <taxon>Muraenolepididae</taxon>
        <taxon>Muraenolepis</taxon>
    </lineage>
</organism>
<evidence type="ECO:0000259" key="8">
    <source>
        <dbReference type="PROSITE" id="PS51323"/>
    </source>
</evidence>
<reference evidence="9" key="1">
    <citation type="submission" date="2022-07" db="EMBL/GenBank/DDBJ databases">
        <title>Chromosome-level genome of Muraenolepis orangiensis.</title>
        <authorList>
            <person name="Kim J."/>
        </authorList>
    </citation>
    <scope>NUCLEOTIDE SEQUENCE</scope>
    <source>
        <strain evidence="9">KU_S4_2022</strain>
        <tissue evidence="9">Muscle</tissue>
    </source>
</reference>
<dbReference type="OrthoDB" id="9984807at2759"/>
<evidence type="ECO:0000313" key="10">
    <source>
        <dbReference type="Proteomes" id="UP001148018"/>
    </source>
</evidence>
<dbReference type="InterPro" id="IPR036857">
    <property type="entry name" value="Thyroglobulin_1_sf"/>
</dbReference>
<feature type="domain" description="Thyroglobulin type-1" evidence="7">
    <location>
        <begin position="175"/>
        <end position="251"/>
    </location>
</feature>
<feature type="domain" description="IGFBP N-terminal" evidence="8">
    <location>
        <begin position="29"/>
        <end position="111"/>
    </location>
</feature>
<dbReference type="SMART" id="SM00121">
    <property type="entry name" value="IB"/>
    <property type="match status" value="1"/>
</dbReference>
<feature type="chain" id="PRO_5040195029" description="Insulin-like growth factor binding protein 2" evidence="6">
    <location>
        <begin position="28"/>
        <end position="268"/>
    </location>
</feature>
<dbReference type="Gene3D" id="4.10.40.20">
    <property type="match status" value="1"/>
</dbReference>
<feature type="signal peptide" evidence="6">
    <location>
        <begin position="1"/>
        <end position="27"/>
    </location>
</feature>
<dbReference type="PRINTS" id="PR01976">
    <property type="entry name" value="IGFBPFAMILY"/>
</dbReference>
<sequence>MVALFPLAGGLLVRVLVCLSLPGPLLADLVFRCPSCTAERQAACPEVAASGCGEIVREPGCGCCPVCARLQGEPCGVYTPRCCSGQRCYPIMETLLPLQQLILGLGRCGPRGDEEPPEGQDANEVHGTDSPVLWKQAKDPRMLVKESAIKQHQNDLKAKMKVGQTDDARALRLSQSSCQQELNRVLVEISRMTLQENLYELRFPNCDRNGLYNLKQCNMSTHGQRGECWCVDPMTGAQLPATPRVRGDPNCNLLQEEAGQGPTAAARR</sequence>
<keyword evidence="4" id="KW-0340">Growth factor binding</keyword>
<dbReference type="SUPFAM" id="SSF57184">
    <property type="entry name" value="Growth factor receptor domain"/>
    <property type="match status" value="1"/>
</dbReference>
<dbReference type="PROSITE" id="PS51323">
    <property type="entry name" value="IGFBP_N_2"/>
    <property type="match status" value="1"/>
</dbReference>
<dbReference type="SUPFAM" id="SSF57610">
    <property type="entry name" value="Thyroglobulin type-1 domain"/>
    <property type="match status" value="1"/>
</dbReference>
<dbReference type="CDD" id="cd00191">
    <property type="entry name" value="TY"/>
    <property type="match status" value="1"/>
</dbReference>
<protein>
    <recommendedName>
        <fullName evidence="11">Insulin-like growth factor binding protein 2</fullName>
    </recommendedName>
</protein>
<dbReference type="Pfam" id="PF00086">
    <property type="entry name" value="Thyroglobulin_1"/>
    <property type="match status" value="1"/>
</dbReference>
<keyword evidence="2" id="KW-0964">Secreted</keyword>
<dbReference type="InterPro" id="IPR000716">
    <property type="entry name" value="Thyroglobulin_1"/>
</dbReference>
<accession>A0A9Q0DQ53</accession>
<keyword evidence="3" id="KW-1015">Disulfide bond</keyword>
<dbReference type="GO" id="GO:0031995">
    <property type="term" value="F:insulin-like growth factor II binding"/>
    <property type="evidence" value="ECO:0007669"/>
    <property type="project" value="TreeGrafter"/>
</dbReference>
<evidence type="ECO:0000256" key="3">
    <source>
        <dbReference type="ARBA" id="ARBA00023157"/>
    </source>
</evidence>
<dbReference type="PANTHER" id="PTHR11551:SF5">
    <property type="entry name" value="INSULIN-LIKE GROWTH FACTOR-BINDING PROTEIN 2"/>
    <property type="match status" value="1"/>
</dbReference>
<name>A0A9Q0DQ53_9TELE</name>
<dbReference type="SMART" id="SM00211">
    <property type="entry name" value="TY"/>
    <property type="match status" value="1"/>
</dbReference>
<dbReference type="InterPro" id="IPR022321">
    <property type="entry name" value="IGFBP_1-6_chordata"/>
</dbReference>
<comment type="subcellular location">
    <subcellularLocation>
        <location evidence="1">Secreted</location>
    </subcellularLocation>
</comment>
<dbReference type="InterPro" id="IPR000867">
    <property type="entry name" value="IGFBP-like"/>
</dbReference>
<dbReference type="Gene3D" id="4.10.800.10">
    <property type="entry name" value="Thyroglobulin type-1"/>
    <property type="match status" value="1"/>
</dbReference>
<evidence type="ECO:0000256" key="1">
    <source>
        <dbReference type="ARBA" id="ARBA00004613"/>
    </source>
</evidence>
<dbReference type="FunFam" id="4.10.800.10:FF:000002">
    <property type="entry name" value="Insulin-like growth factor-binding protein 2"/>
    <property type="match status" value="1"/>
</dbReference>
<dbReference type="EMBL" id="JANIIK010000113">
    <property type="protein sequence ID" value="KAJ3592372.1"/>
    <property type="molecule type" value="Genomic_DNA"/>
</dbReference>
<dbReference type="GO" id="GO:0005615">
    <property type="term" value="C:extracellular space"/>
    <property type="evidence" value="ECO:0007669"/>
    <property type="project" value="TreeGrafter"/>
</dbReference>
<dbReference type="PROSITE" id="PS00222">
    <property type="entry name" value="IGFBP_N_1"/>
    <property type="match status" value="1"/>
</dbReference>
<evidence type="ECO:0000256" key="4">
    <source>
        <dbReference type="ARBA" id="ARBA00023183"/>
    </source>
</evidence>
<keyword evidence="6" id="KW-0732">Signal</keyword>
<evidence type="ECO:0000259" key="7">
    <source>
        <dbReference type="PROSITE" id="PS51162"/>
    </source>
</evidence>
<gene>
    <name evidence="9" type="ORF">NHX12_007499</name>
</gene>
<dbReference type="Pfam" id="PF00219">
    <property type="entry name" value="IGFBP"/>
    <property type="match status" value="1"/>
</dbReference>
<dbReference type="GO" id="GO:0043567">
    <property type="term" value="P:regulation of insulin-like growth factor receptor signaling pathway"/>
    <property type="evidence" value="ECO:0007669"/>
    <property type="project" value="TreeGrafter"/>
</dbReference>
<evidence type="ECO:0000256" key="2">
    <source>
        <dbReference type="ARBA" id="ARBA00022525"/>
    </source>
</evidence>